<comment type="caution">
    <text evidence="1">The sequence shown here is derived from an EMBL/GenBank/DDBJ whole genome shotgun (WGS) entry which is preliminary data.</text>
</comment>
<proteinExistence type="predicted"/>
<reference evidence="1" key="1">
    <citation type="submission" date="2022-08" db="EMBL/GenBank/DDBJ databases">
        <title>Genome Sequence of Lecanicillium fungicola.</title>
        <authorList>
            <person name="Buettner E."/>
        </authorList>
    </citation>
    <scope>NUCLEOTIDE SEQUENCE</scope>
    <source>
        <strain evidence="1">Babe33</strain>
    </source>
</reference>
<dbReference type="Proteomes" id="UP001143910">
    <property type="component" value="Unassembled WGS sequence"/>
</dbReference>
<sequence length="299" mass="32684">MEKKFLLVTGATGNQGRALIQALIADGRDVFHILALTRDKTSAAAQRLAASSDTITLVQGSLDNTEAVFETTKAATDKQPIWGVFSMQQSGNSKSAALIEEKQGQALVDSALAAGVEHFVYTSVDRNGDNPTDVPYFASKHRLEHYLIDKAKGTKMTWTILRPVSFMQNFEGGTAKVYAEMLRLTLKSKPIQLVDTRDVGVFAAKALTDPEAHSGQIMSLAGDELSFDELASLYIEKTGSKIPTVPSPVARLVLLLSKDLRVMFTFFAEKGYGADMEQMRALQPGLRSFGSWLESMQKK</sequence>
<name>A0ACC1NJB9_9HYPO</name>
<organism evidence="1 2">
    <name type="scientific">Zarea fungicola</name>
    <dbReference type="NCBI Taxonomy" id="93591"/>
    <lineage>
        <taxon>Eukaryota</taxon>
        <taxon>Fungi</taxon>
        <taxon>Dikarya</taxon>
        <taxon>Ascomycota</taxon>
        <taxon>Pezizomycotina</taxon>
        <taxon>Sordariomycetes</taxon>
        <taxon>Hypocreomycetidae</taxon>
        <taxon>Hypocreales</taxon>
        <taxon>Cordycipitaceae</taxon>
        <taxon>Zarea</taxon>
    </lineage>
</organism>
<dbReference type="EMBL" id="JANJQO010000290">
    <property type="protein sequence ID" value="KAJ2979365.1"/>
    <property type="molecule type" value="Genomic_DNA"/>
</dbReference>
<evidence type="ECO:0000313" key="2">
    <source>
        <dbReference type="Proteomes" id="UP001143910"/>
    </source>
</evidence>
<keyword evidence="2" id="KW-1185">Reference proteome</keyword>
<gene>
    <name evidence="1" type="ORF">NQ176_g3298</name>
</gene>
<protein>
    <submittedName>
        <fullName evidence="1">Uncharacterized protein</fullName>
    </submittedName>
</protein>
<accession>A0ACC1NJB9</accession>
<evidence type="ECO:0000313" key="1">
    <source>
        <dbReference type="EMBL" id="KAJ2979365.1"/>
    </source>
</evidence>